<keyword evidence="1" id="KW-0812">Transmembrane</keyword>
<dbReference type="Proteomes" id="UP001589890">
    <property type="component" value="Unassembled WGS sequence"/>
</dbReference>
<dbReference type="InterPro" id="IPR007165">
    <property type="entry name" value="Phage_holin_4_2"/>
</dbReference>
<comment type="caution">
    <text evidence="2">The sequence shown here is derived from an EMBL/GenBank/DDBJ whole genome shotgun (WGS) entry which is preliminary data.</text>
</comment>
<evidence type="ECO:0000256" key="1">
    <source>
        <dbReference type="SAM" id="Phobius"/>
    </source>
</evidence>
<keyword evidence="1" id="KW-1133">Transmembrane helix</keyword>
<feature type="transmembrane region" description="Helical" evidence="1">
    <location>
        <begin position="65"/>
        <end position="87"/>
    </location>
</feature>
<accession>A0ABV6QMG7</accession>
<sequence length="127" mass="13472">MKNLLIKLIANMIALAVASWVVGGITLEGSTTSRRVLTLVIVAAIFGVVNAVVKPVAKLLSLPFIILTLGLLIFVINALMLLLTSWITGKLDVQFHVDGFVAALLGALVITLVSMLLNLVLPDKAEV</sequence>
<feature type="transmembrane region" description="Helical" evidence="1">
    <location>
        <begin position="12"/>
        <end position="30"/>
    </location>
</feature>
<gene>
    <name evidence="2" type="ORF">ACFFGN_12065</name>
</gene>
<keyword evidence="3" id="KW-1185">Reference proteome</keyword>
<proteinExistence type="predicted"/>
<dbReference type="RefSeq" id="WP_380046549.1">
    <property type="nucleotide sequence ID" value="NZ_JBHLTC010000014.1"/>
</dbReference>
<evidence type="ECO:0000313" key="3">
    <source>
        <dbReference type="Proteomes" id="UP001589890"/>
    </source>
</evidence>
<dbReference type="EMBL" id="JBHLTC010000014">
    <property type="protein sequence ID" value="MFC0624802.1"/>
    <property type="molecule type" value="Genomic_DNA"/>
</dbReference>
<organism evidence="2 3">
    <name type="scientific">Kribbella deserti</name>
    <dbReference type="NCBI Taxonomy" id="1926257"/>
    <lineage>
        <taxon>Bacteria</taxon>
        <taxon>Bacillati</taxon>
        <taxon>Actinomycetota</taxon>
        <taxon>Actinomycetes</taxon>
        <taxon>Propionibacteriales</taxon>
        <taxon>Kribbellaceae</taxon>
        <taxon>Kribbella</taxon>
    </lineage>
</organism>
<dbReference type="PANTHER" id="PTHR37309">
    <property type="entry name" value="SLR0284 PROTEIN"/>
    <property type="match status" value="1"/>
</dbReference>
<protein>
    <submittedName>
        <fullName evidence="2">Phage holin family protein</fullName>
    </submittedName>
</protein>
<reference evidence="2 3" key="1">
    <citation type="submission" date="2024-09" db="EMBL/GenBank/DDBJ databases">
        <authorList>
            <person name="Sun Q."/>
            <person name="Mori K."/>
        </authorList>
    </citation>
    <scope>NUCLEOTIDE SEQUENCE [LARGE SCALE GENOMIC DNA]</scope>
    <source>
        <strain evidence="2 3">CGMCC 1.15906</strain>
    </source>
</reference>
<keyword evidence="1" id="KW-0472">Membrane</keyword>
<dbReference type="Pfam" id="PF04020">
    <property type="entry name" value="Phage_holin_4_2"/>
    <property type="match status" value="1"/>
</dbReference>
<feature type="transmembrane region" description="Helical" evidence="1">
    <location>
        <begin position="99"/>
        <end position="121"/>
    </location>
</feature>
<dbReference type="PANTHER" id="PTHR37309:SF1">
    <property type="entry name" value="SLR0284 PROTEIN"/>
    <property type="match status" value="1"/>
</dbReference>
<evidence type="ECO:0000313" key="2">
    <source>
        <dbReference type="EMBL" id="MFC0624802.1"/>
    </source>
</evidence>
<feature type="transmembrane region" description="Helical" evidence="1">
    <location>
        <begin position="36"/>
        <end position="53"/>
    </location>
</feature>
<name>A0ABV6QMG7_9ACTN</name>